<evidence type="ECO:0000256" key="8">
    <source>
        <dbReference type="ARBA" id="ARBA00031578"/>
    </source>
</evidence>
<dbReference type="OrthoDB" id="6059244at2"/>
<evidence type="ECO:0000256" key="4">
    <source>
        <dbReference type="ARBA" id="ARBA00022485"/>
    </source>
</evidence>
<protein>
    <recommendedName>
        <fullName evidence="3">NADH-quinone oxidoreductase subunit F</fullName>
    </recommendedName>
    <alternativeName>
        <fullName evidence="8">NADH dehydrogenase I subunit F</fullName>
    </alternativeName>
    <alternativeName>
        <fullName evidence="9">NDH-1 subunit F</fullName>
    </alternativeName>
</protein>
<sequence length="477" mass="50092">MGSNALESMSSHATQDIIVEGPLLGELRGSGRGGLAGYLGAGGYDALAQAMRGGAADALARLAASGLRGRAGGGFPTAVKWKQVRDNGAPARYFVCNANTGQLGGGKESALIRLNPHAVIEAVALAASIVGAQVAFIHLGQSLEHEQLLLEAAVQEARMQHLLDPAACDIRIQRSESGYLAGEETALLELLEGRPGRPRGKPAMPTRSGFQKQPTVVNNLETVLQALLAIRLGPEQFRAVGSRYASGTTIFSVVGDVARPGLYELPLGTALGTLIHEHAGGISGNGSLKAALVGGTSGTAVGVEHADLPLDYDSLAGIGGSLGSGVIIVLSDTTSMVGVARDLARFYHQNSCGKCAPCKDGTRRAYHMLDNLDRVDESATDWQLSSVEPVGSRKIPMLLVNAAPAKRASISYTDSGIGLEKIRLICTWYSTRGDCHHPTESSRMLQSLLDGFTDEFERERAAPVMDEDAMRSTMPAN</sequence>
<comment type="caution">
    <text evidence="11">The sequence shown here is derived from an EMBL/GenBank/DDBJ whole genome shotgun (WGS) entry which is preliminary data.</text>
</comment>
<dbReference type="PANTHER" id="PTHR43578">
    <property type="entry name" value="NADH-QUINONE OXIDOREDUCTASE SUBUNIT F"/>
    <property type="match status" value="1"/>
</dbReference>
<evidence type="ECO:0000313" key="12">
    <source>
        <dbReference type="Proteomes" id="UP000230167"/>
    </source>
</evidence>
<dbReference type="Gene3D" id="1.20.1440.230">
    <property type="entry name" value="NADH-ubiquinone oxidoreductase 51kDa subunit, iron-sulphur binding domain"/>
    <property type="match status" value="1"/>
</dbReference>
<dbReference type="SMART" id="SM00928">
    <property type="entry name" value="NADH_4Fe-4S"/>
    <property type="match status" value="1"/>
</dbReference>
<dbReference type="SUPFAM" id="SSF140490">
    <property type="entry name" value="Nqo1C-terminal domain-like"/>
    <property type="match status" value="1"/>
</dbReference>
<dbReference type="GO" id="GO:0051539">
    <property type="term" value="F:4 iron, 4 sulfur cluster binding"/>
    <property type="evidence" value="ECO:0007669"/>
    <property type="project" value="UniProtKB-KW"/>
</dbReference>
<name>A0A2J0UCV6_STEMA</name>
<dbReference type="InterPro" id="IPR019575">
    <property type="entry name" value="Nuop51_4Fe4S-bd"/>
</dbReference>
<comment type="similarity">
    <text evidence="2">Belongs to the complex I 51 kDa subunit family.</text>
</comment>
<evidence type="ECO:0000256" key="1">
    <source>
        <dbReference type="ARBA" id="ARBA00001917"/>
    </source>
</evidence>
<keyword evidence="7" id="KW-0411">Iron-sulfur</keyword>
<dbReference type="SUPFAM" id="SSF142019">
    <property type="entry name" value="Nqo1 FMN-binding domain-like"/>
    <property type="match status" value="1"/>
</dbReference>
<evidence type="ECO:0000256" key="9">
    <source>
        <dbReference type="ARBA" id="ARBA00032787"/>
    </source>
</evidence>
<dbReference type="SUPFAM" id="SSF142984">
    <property type="entry name" value="Nqo1 middle domain-like"/>
    <property type="match status" value="1"/>
</dbReference>
<dbReference type="GO" id="GO:0046872">
    <property type="term" value="F:metal ion binding"/>
    <property type="evidence" value="ECO:0007669"/>
    <property type="project" value="UniProtKB-KW"/>
</dbReference>
<evidence type="ECO:0000256" key="5">
    <source>
        <dbReference type="ARBA" id="ARBA00022723"/>
    </source>
</evidence>
<dbReference type="RefSeq" id="WP_100440042.1">
    <property type="nucleotide sequence ID" value="NZ_CBCPIZ010000023.1"/>
</dbReference>
<dbReference type="PANTHER" id="PTHR43578:SF3">
    <property type="entry name" value="NADH-QUINONE OXIDOREDUCTASE SUBUNIT F"/>
    <property type="match status" value="1"/>
</dbReference>
<accession>A0A2J0UCV6</accession>
<evidence type="ECO:0000313" key="11">
    <source>
        <dbReference type="EMBL" id="PJL31264.1"/>
    </source>
</evidence>
<comment type="cofactor">
    <cofactor evidence="1">
        <name>FMN</name>
        <dbReference type="ChEBI" id="CHEBI:58210"/>
    </cofactor>
</comment>
<dbReference type="Proteomes" id="UP000230167">
    <property type="component" value="Unassembled WGS sequence"/>
</dbReference>
<dbReference type="Pfam" id="PF10589">
    <property type="entry name" value="NADH_4Fe-4S"/>
    <property type="match status" value="1"/>
</dbReference>
<evidence type="ECO:0000256" key="2">
    <source>
        <dbReference type="ARBA" id="ARBA00007523"/>
    </source>
</evidence>
<dbReference type="AlphaFoldDB" id="A0A2J0UCV6"/>
<proteinExistence type="inferred from homology"/>
<dbReference type="EMBL" id="NEQV01000002">
    <property type="protein sequence ID" value="PJL31264.1"/>
    <property type="molecule type" value="Genomic_DNA"/>
</dbReference>
<dbReference type="Pfam" id="PF01512">
    <property type="entry name" value="Complex1_51K"/>
    <property type="match status" value="1"/>
</dbReference>
<dbReference type="Gene3D" id="3.10.20.600">
    <property type="match status" value="1"/>
</dbReference>
<dbReference type="InterPro" id="IPR011538">
    <property type="entry name" value="Nuo51_FMN-bd"/>
</dbReference>
<keyword evidence="6" id="KW-0408">Iron</keyword>
<organism evidence="11 12">
    <name type="scientific">Stenotrophomonas maltophilia</name>
    <name type="common">Pseudomonas maltophilia</name>
    <name type="synonym">Xanthomonas maltophilia</name>
    <dbReference type="NCBI Taxonomy" id="40324"/>
    <lineage>
        <taxon>Bacteria</taxon>
        <taxon>Pseudomonadati</taxon>
        <taxon>Pseudomonadota</taxon>
        <taxon>Gammaproteobacteria</taxon>
        <taxon>Lysobacterales</taxon>
        <taxon>Lysobacteraceae</taxon>
        <taxon>Stenotrophomonas</taxon>
        <taxon>Stenotrophomonas maltophilia group</taxon>
    </lineage>
</organism>
<reference evidence="11 12" key="1">
    <citation type="journal article" date="2017" name="Front. Microbiol.">
        <title>Double-Face Meets the Bacterial World: The Opportunistic Pathogen Stenotrophomonas maltophilia.</title>
        <authorList>
            <person name="Lira F."/>
            <person name="Berg G."/>
            <person name="Martinez J.L."/>
        </authorList>
    </citation>
    <scope>NUCLEOTIDE SEQUENCE [LARGE SCALE GENOMIC DNA]</scope>
    <source>
        <strain evidence="11 12">EA1</strain>
    </source>
</reference>
<keyword evidence="4" id="KW-0004">4Fe-4S</keyword>
<evidence type="ECO:0000256" key="6">
    <source>
        <dbReference type="ARBA" id="ARBA00023004"/>
    </source>
</evidence>
<evidence type="ECO:0000259" key="10">
    <source>
        <dbReference type="SMART" id="SM00928"/>
    </source>
</evidence>
<gene>
    <name evidence="11" type="ORF">B9Y64_06705</name>
</gene>
<keyword evidence="5" id="KW-0479">Metal-binding</keyword>
<dbReference type="Gene3D" id="3.40.50.11540">
    <property type="entry name" value="NADH-ubiquinone oxidoreductase 51kDa subunit"/>
    <property type="match status" value="1"/>
</dbReference>
<evidence type="ECO:0000256" key="7">
    <source>
        <dbReference type="ARBA" id="ARBA00023014"/>
    </source>
</evidence>
<dbReference type="InterPro" id="IPR037225">
    <property type="entry name" value="Nuo51_FMN-bd_sf"/>
</dbReference>
<feature type="domain" description="NADH-ubiquinone oxidoreductase 51kDa subunit iron-sulphur binding" evidence="10">
    <location>
        <begin position="337"/>
        <end position="382"/>
    </location>
</feature>
<evidence type="ECO:0000256" key="3">
    <source>
        <dbReference type="ARBA" id="ARBA00019901"/>
    </source>
</evidence>
<dbReference type="InterPro" id="IPR037207">
    <property type="entry name" value="Nuop51_4Fe4S-bd_sf"/>
</dbReference>
<dbReference type="Pfam" id="PF10531">
    <property type="entry name" value="SLBB"/>
    <property type="match status" value="1"/>
</dbReference>
<dbReference type="InterPro" id="IPR019554">
    <property type="entry name" value="Soluble_ligand-bd"/>
</dbReference>